<sequence>MDNYFTAITLLGLRDQNLPPFKDARLQRYKSIKKMIDLIETTTKLAPPMPVELFMLNPTDPEWDDDMTYPTITHATALYKSSALAGNLFLYAYNYNNFTANIRLRTMRYLFPVVSLAIFGNIYWDYRSQLVKVNLFDEYIQARAQELVKQNEYLLEHEDVKRYVWWYEDLKETLARVHRQANNHKACDFKDSEIILQDFIRRYTNPKDNLPIKFHPQGQTF</sequence>
<dbReference type="PDB" id="6YNZ">
    <property type="method" value="EM"/>
    <property type="resolution" value="3.10 A"/>
    <property type="chains" value="M/M3/m/m3=1-221"/>
</dbReference>
<dbReference type="Proteomes" id="UP000009168">
    <property type="component" value="Unassembled WGS sequence"/>
</dbReference>
<evidence type="ECO:0007829" key="3">
    <source>
        <dbReference type="PDB" id="6YNX"/>
    </source>
</evidence>
<dbReference type="InParanoid" id="I7M980"/>
<organism evidence="1 2">
    <name type="scientific">Tetrahymena thermophila (strain SB210)</name>
    <dbReference type="NCBI Taxonomy" id="312017"/>
    <lineage>
        <taxon>Eukaryota</taxon>
        <taxon>Sar</taxon>
        <taxon>Alveolata</taxon>
        <taxon>Ciliophora</taxon>
        <taxon>Intramacronucleata</taxon>
        <taxon>Oligohymenophorea</taxon>
        <taxon>Hymenostomatida</taxon>
        <taxon>Tetrahymenina</taxon>
        <taxon>Tetrahymenidae</taxon>
        <taxon>Tetrahymena</taxon>
    </lineage>
</organism>
<keyword evidence="2" id="KW-1185">Reference proteome</keyword>
<dbReference type="EMDB" id="EMD-10860"/>
<dbReference type="SMR" id="I7M980"/>
<dbReference type="PDB" id="6YNX">
    <property type="method" value="EM"/>
    <property type="resolution" value="2.50 A"/>
    <property type="chains" value="M/m=1-221"/>
</dbReference>
<dbReference type="PDB" id="6YNY">
    <property type="method" value="EM"/>
    <property type="resolution" value="2.70 A"/>
    <property type="chains" value="M/m=1-221"/>
</dbReference>
<dbReference type="EMBL" id="GG662605">
    <property type="protein sequence ID" value="EAS01076.3"/>
    <property type="molecule type" value="Genomic_DNA"/>
</dbReference>
<name>I7M980_TETTS</name>
<dbReference type="STRING" id="312017.I7M980"/>
<protein>
    <submittedName>
        <fullName evidence="1">Uncharacterized protein</fullName>
    </submittedName>
</protein>
<dbReference type="EMDB" id="EMD-10861"/>
<dbReference type="GeneID" id="7829714"/>
<dbReference type="AlphaFoldDB" id="I7M980"/>
<accession>I7M980</accession>
<dbReference type="OrthoDB" id="304552at2759"/>
<proteinExistence type="evidence at protein level"/>
<dbReference type="KEGG" id="tet:TTHERM_00316290"/>
<evidence type="ECO:0000313" key="2">
    <source>
        <dbReference type="Proteomes" id="UP000009168"/>
    </source>
</evidence>
<gene>
    <name evidence="1" type="ORF">TTHERM_00316290</name>
</gene>
<reference evidence="3 4" key="2">
    <citation type="journal article" date="2020" name="Nat. Commun.">
        <title>Type III ATP synthase is a symmetry-deviated dimer that induces membrane curvature through tetramerization.</title>
        <authorList>
            <person name="Flygaard R.K."/>
            <person name="Muhleip A."/>
            <person name="Tobiasson V."/>
            <person name="Amunts A."/>
        </authorList>
    </citation>
    <scope>STRUCTURE BY ELECTRON MICROSCOPY (2.50 ANGSTROMS)</scope>
</reference>
<evidence type="ECO:0000313" key="1">
    <source>
        <dbReference type="EMBL" id="EAS01076.3"/>
    </source>
</evidence>
<keyword evidence="3 4" id="KW-0002">3D-structure</keyword>
<dbReference type="EMDB" id="EMD-10859"/>
<evidence type="ECO:0007829" key="4">
    <source>
        <dbReference type="PDB" id="6YNY"/>
    </source>
</evidence>
<dbReference type="RefSeq" id="XP_001021321.3">
    <property type="nucleotide sequence ID" value="XM_001021321.3"/>
</dbReference>
<reference evidence="2" key="1">
    <citation type="journal article" date="2006" name="PLoS Biol.">
        <title>Macronuclear genome sequence of the ciliate Tetrahymena thermophila, a model eukaryote.</title>
        <authorList>
            <person name="Eisen J.A."/>
            <person name="Coyne R.S."/>
            <person name="Wu M."/>
            <person name="Wu D."/>
            <person name="Thiagarajan M."/>
            <person name="Wortman J.R."/>
            <person name="Badger J.H."/>
            <person name="Ren Q."/>
            <person name="Amedeo P."/>
            <person name="Jones K.M."/>
            <person name="Tallon L.J."/>
            <person name="Delcher A.L."/>
            <person name="Salzberg S.L."/>
            <person name="Silva J.C."/>
            <person name="Haas B.J."/>
            <person name="Majoros W.H."/>
            <person name="Farzad M."/>
            <person name="Carlton J.M."/>
            <person name="Smith R.K. Jr."/>
            <person name="Garg J."/>
            <person name="Pearlman R.E."/>
            <person name="Karrer K.M."/>
            <person name="Sun L."/>
            <person name="Manning G."/>
            <person name="Elde N.C."/>
            <person name="Turkewitz A.P."/>
            <person name="Asai D.J."/>
            <person name="Wilkes D.E."/>
            <person name="Wang Y."/>
            <person name="Cai H."/>
            <person name="Collins K."/>
            <person name="Stewart B.A."/>
            <person name="Lee S.R."/>
            <person name="Wilamowska K."/>
            <person name="Weinberg Z."/>
            <person name="Ruzzo W.L."/>
            <person name="Wloga D."/>
            <person name="Gaertig J."/>
            <person name="Frankel J."/>
            <person name="Tsao C.-C."/>
            <person name="Gorovsky M.A."/>
            <person name="Keeling P.J."/>
            <person name="Waller R.F."/>
            <person name="Patron N.J."/>
            <person name="Cherry J.M."/>
            <person name="Stover N.A."/>
            <person name="Krieger C.J."/>
            <person name="del Toro C."/>
            <person name="Ryder H.F."/>
            <person name="Williamson S.C."/>
            <person name="Barbeau R.A."/>
            <person name="Hamilton E.P."/>
            <person name="Orias E."/>
        </authorList>
    </citation>
    <scope>NUCLEOTIDE SEQUENCE [LARGE SCALE GENOMIC DNA]</scope>
    <source>
        <strain evidence="2">SB210</strain>
    </source>
</reference>
<dbReference type="eggNOG" id="ENOG502SMD4">
    <property type="taxonomic scope" value="Eukaryota"/>
</dbReference>